<dbReference type="RefSeq" id="WP_183819263.1">
    <property type="nucleotide sequence ID" value="NZ_JACHOB010000006.1"/>
</dbReference>
<dbReference type="GO" id="GO:0006744">
    <property type="term" value="P:ubiquinone biosynthetic process"/>
    <property type="evidence" value="ECO:0007669"/>
    <property type="project" value="InterPro"/>
</dbReference>
<dbReference type="InterPro" id="IPR007715">
    <property type="entry name" value="Coq4"/>
</dbReference>
<organism evidence="1 2">
    <name type="scientific">Parvularcula dongshanensis</name>
    <dbReference type="NCBI Taxonomy" id="1173995"/>
    <lineage>
        <taxon>Bacteria</taxon>
        <taxon>Pseudomonadati</taxon>
        <taxon>Pseudomonadota</taxon>
        <taxon>Alphaproteobacteria</taxon>
        <taxon>Parvularculales</taxon>
        <taxon>Parvularculaceae</taxon>
        <taxon>Parvularcula</taxon>
    </lineage>
</organism>
<evidence type="ECO:0000313" key="2">
    <source>
        <dbReference type="Proteomes" id="UP000563524"/>
    </source>
</evidence>
<protein>
    <submittedName>
        <fullName evidence="1">Ubiquinone biosynthesis protein COQ4</fullName>
    </submittedName>
</protein>
<keyword evidence="1" id="KW-0830">Ubiquinone</keyword>
<name>A0A840I713_9PROT</name>
<reference evidence="1 2" key="1">
    <citation type="submission" date="2020-08" db="EMBL/GenBank/DDBJ databases">
        <title>Genomic Encyclopedia of Type Strains, Phase IV (KMG-IV): sequencing the most valuable type-strain genomes for metagenomic binning, comparative biology and taxonomic classification.</title>
        <authorList>
            <person name="Goeker M."/>
        </authorList>
    </citation>
    <scope>NUCLEOTIDE SEQUENCE [LARGE SCALE GENOMIC DNA]</scope>
    <source>
        <strain evidence="1 2">DSM 102850</strain>
    </source>
</reference>
<dbReference type="Proteomes" id="UP000563524">
    <property type="component" value="Unassembled WGS sequence"/>
</dbReference>
<accession>A0A840I713</accession>
<sequence>MSDAVRPVMPPTPPRNLPRAFKGMFDLIRDKEETRHVFTIVRAMNGDSMRPAFDRFHASAAGRRWREDREHLLRAMSDRDTLRRLPPGTLGRIYVDFMDREGLSTNGVQDAARGSGYDYDAMERDHPDLYVFSWFNNLAHDLHHIVTGYGRDGLGEAALLAFTHEHTGSAGANFIAHMGGLKARVDAPRVPVGRILREAHKIGRRAADFMAIDWTALLSLPLEDVRAQLRLTPPETYLAVPKHVLDGIGNPKPTTKPQTA</sequence>
<comment type="caution">
    <text evidence="1">The sequence shown here is derived from an EMBL/GenBank/DDBJ whole genome shotgun (WGS) entry which is preliminary data.</text>
</comment>
<dbReference type="PANTHER" id="PTHR12922">
    <property type="entry name" value="UBIQUINONE BIOSYNTHESIS PROTEIN"/>
    <property type="match status" value="1"/>
</dbReference>
<dbReference type="PANTHER" id="PTHR12922:SF7">
    <property type="entry name" value="UBIQUINONE BIOSYNTHESIS PROTEIN COQ4 HOMOLOG, MITOCHONDRIAL"/>
    <property type="match status" value="1"/>
</dbReference>
<gene>
    <name evidence="1" type="ORF">GGQ59_002595</name>
</gene>
<keyword evidence="2" id="KW-1185">Reference proteome</keyword>
<dbReference type="AlphaFoldDB" id="A0A840I713"/>
<dbReference type="EMBL" id="JACHOB010000006">
    <property type="protein sequence ID" value="MBB4660051.1"/>
    <property type="molecule type" value="Genomic_DNA"/>
</dbReference>
<proteinExistence type="predicted"/>
<dbReference type="Pfam" id="PF05019">
    <property type="entry name" value="Coq4"/>
    <property type="match status" value="1"/>
</dbReference>
<evidence type="ECO:0000313" key="1">
    <source>
        <dbReference type="EMBL" id="MBB4660051.1"/>
    </source>
</evidence>